<name>A0AAV7JMY5_9METZ</name>
<comment type="caution">
    <text evidence="1">The sequence shown here is derived from an EMBL/GenBank/DDBJ whole genome shotgun (WGS) entry which is preliminary data.</text>
</comment>
<dbReference type="AlphaFoldDB" id="A0AAV7JMY5"/>
<accession>A0AAV7JMY5</accession>
<protein>
    <submittedName>
        <fullName evidence="1">Uncharacterized protein</fullName>
    </submittedName>
</protein>
<dbReference type="PANTHER" id="PTHR46114">
    <property type="entry name" value="APPLE DOMAIN-CONTAINING PROTEIN"/>
    <property type="match status" value="1"/>
</dbReference>
<organism evidence="1 2">
    <name type="scientific">Oopsacas minuta</name>
    <dbReference type="NCBI Taxonomy" id="111878"/>
    <lineage>
        <taxon>Eukaryota</taxon>
        <taxon>Metazoa</taxon>
        <taxon>Porifera</taxon>
        <taxon>Hexactinellida</taxon>
        <taxon>Hexasterophora</taxon>
        <taxon>Lyssacinosida</taxon>
        <taxon>Leucopsacidae</taxon>
        <taxon>Oopsacas</taxon>
    </lineage>
</organism>
<evidence type="ECO:0000313" key="1">
    <source>
        <dbReference type="EMBL" id="KAI6650187.1"/>
    </source>
</evidence>
<dbReference type="PANTHER" id="PTHR46114:SF1">
    <property type="entry name" value="ZAD DOMAIN-CONTAINING PROTEIN"/>
    <property type="match status" value="1"/>
</dbReference>
<proteinExistence type="predicted"/>
<evidence type="ECO:0000313" key="2">
    <source>
        <dbReference type="Proteomes" id="UP001165289"/>
    </source>
</evidence>
<gene>
    <name evidence="1" type="ORF">LOD99_6104</name>
</gene>
<dbReference type="EMBL" id="JAKMXF010000313">
    <property type="protein sequence ID" value="KAI6650187.1"/>
    <property type="molecule type" value="Genomic_DNA"/>
</dbReference>
<sequence length="153" mass="17947">MSNEKLKAGIFDGPQIGSLIRNSGFVQSMINLESSARSAFVLVVNNFLGNNKANNYIDLVNDMLYKFKDLDVNMNIKVHYLFSHLDLFPENLEDLSEEQGERFHQDIKVIEERYQGRWETHMMADYCWSLQRDCPLISHNRKSNKRRFVDVLQ</sequence>
<dbReference type="Proteomes" id="UP001165289">
    <property type="component" value="Unassembled WGS sequence"/>
</dbReference>
<keyword evidence="2" id="KW-1185">Reference proteome</keyword>
<reference evidence="1 2" key="1">
    <citation type="journal article" date="2023" name="BMC Biol.">
        <title>The compact genome of the sponge Oopsacas minuta (Hexactinellida) is lacking key metazoan core genes.</title>
        <authorList>
            <person name="Santini S."/>
            <person name="Schenkelaars Q."/>
            <person name="Jourda C."/>
            <person name="Duchesne M."/>
            <person name="Belahbib H."/>
            <person name="Rocher C."/>
            <person name="Selva M."/>
            <person name="Riesgo A."/>
            <person name="Vervoort M."/>
            <person name="Leys S.P."/>
            <person name="Kodjabachian L."/>
            <person name="Le Bivic A."/>
            <person name="Borchiellini C."/>
            <person name="Claverie J.M."/>
            <person name="Renard E."/>
        </authorList>
    </citation>
    <scope>NUCLEOTIDE SEQUENCE [LARGE SCALE GENOMIC DNA]</scope>
    <source>
        <strain evidence="1">SPO-2</strain>
    </source>
</reference>